<comment type="caution">
    <text evidence="2">The sequence shown here is derived from an EMBL/GenBank/DDBJ whole genome shotgun (WGS) entry which is preliminary data.</text>
</comment>
<feature type="transmembrane region" description="Helical" evidence="1">
    <location>
        <begin position="21"/>
        <end position="41"/>
    </location>
</feature>
<feature type="transmembrane region" description="Helical" evidence="1">
    <location>
        <begin position="73"/>
        <end position="94"/>
    </location>
</feature>
<accession>A0A402AR47</accession>
<gene>
    <name evidence="2" type="ORF">KDK_53690</name>
</gene>
<feature type="transmembrane region" description="Helical" evidence="1">
    <location>
        <begin position="101"/>
        <end position="119"/>
    </location>
</feature>
<sequence length="260" mass="28844">MRQYTRPSSNVNTTQTFEHTWAVFLLAWVAAFGDAIGFLVLQQLGASFMSGNSMATGAALGHLDWHAAFRSGLPIIVFFLGNMLGFLVLVLARLAHIRSPFSIIFTLELASLLAFLILGSRSLQNGSILPVQSWNFYLCTILLTLTMGLQTTTVRQASGQGISTTFVTGVLSNWANALLQYLPWLHEQLIEHSFLQAMRASWQRTAFRHLLLLSGVWASYVIGAICGSALELRFALNSLIFPMIILVVLIIIDLLQPFRR</sequence>
<dbReference type="AlphaFoldDB" id="A0A402AR47"/>
<name>A0A402AR47_9CHLR</name>
<feature type="transmembrane region" description="Helical" evidence="1">
    <location>
        <begin position="131"/>
        <end position="149"/>
    </location>
</feature>
<proteinExistence type="predicted"/>
<dbReference type="PANTHER" id="PTHR37314">
    <property type="entry name" value="SLR0142 PROTEIN"/>
    <property type="match status" value="1"/>
</dbReference>
<feature type="transmembrane region" description="Helical" evidence="1">
    <location>
        <begin position="210"/>
        <end position="230"/>
    </location>
</feature>
<evidence type="ECO:0000256" key="1">
    <source>
        <dbReference type="SAM" id="Phobius"/>
    </source>
</evidence>
<keyword evidence="1" id="KW-1133">Transmembrane helix</keyword>
<keyword evidence="1" id="KW-0472">Membrane</keyword>
<evidence type="ECO:0000313" key="2">
    <source>
        <dbReference type="EMBL" id="GCE21569.1"/>
    </source>
</evidence>
<keyword evidence="1" id="KW-0812">Transmembrane</keyword>
<protein>
    <submittedName>
        <fullName evidence="2">DUF1275 family protein</fullName>
    </submittedName>
</protein>
<dbReference type="Proteomes" id="UP000287188">
    <property type="component" value="Unassembled WGS sequence"/>
</dbReference>
<keyword evidence="3" id="KW-1185">Reference proteome</keyword>
<dbReference type="OrthoDB" id="885342at2"/>
<dbReference type="PANTHER" id="PTHR37314:SF4">
    <property type="entry name" value="UPF0700 TRANSMEMBRANE PROTEIN YOAK"/>
    <property type="match status" value="1"/>
</dbReference>
<organism evidence="2 3">
    <name type="scientific">Dictyobacter kobayashii</name>
    <dbReference type="NCBI Taxonomy" id="2014872"/>
    <lineage>
        <taxon>Bacteria</taxon>
        <taxon>Bacillati</taxon>
        <taxon>Chloroflexota</taxon>
        <taxon>Ktedonobacteria</taxon>
        <taxon>Ktedonobacterales</taxon>
        <taxon>Dictyobacteraceae</taxon>
        <taxon>Dictyobacter</taxon>
    </lineage>
</organism>
<evidence type="ECO:0000313" key="3">
    <source>
        <dbReference type="Proteomes" id="UP000287188"/>
    </source>
</evidence>
<dbReference type="Pfam" id="PF06912">
    <property type="entry name" value="DUF1275"/>
    <property type="match status" value="1"/>
</dbReference>
<dbReference type="EMBL" id="BIFS01000001">
    <property type="protein sequence ID" value="GCE21569.1"/>
    <property type="molecule type" value="Genomic_DNA"/>
</dbReference>
<reference evidence="3" key="1">
    <citation type="submission" date="2018-12" db="EMBL/GenBank/DDBJ databases">
        <title>Tengunoibacter tsumagoiensis gen. nov., sp. nov., Dictyobacter kobayashii sp. nov., D. alpinus sp. nov., and D. joshuensis sp. nov. and description of Dictyobacteraceae fam. nov. within the order Ktedonobacterales isolated from Tengu-no-mugimeshi.</title>
        <authorList>
            <person name="Wang C.M."/>
            <person name="Zheng Y."/>
            <person name="Sakai Y."/>
            <person name="Toyoda A."/>
            <person name="Minakuchi Y."/>
            <person name="Abe K."/>
            <person name="Yokota A."/>
            <person name="Yabe S."/>
        </authorList>
    </citation>
    <scope>NUCLEOTIDE SEQUENCE [LARGE SCALE GENOMIC DNA]</scope>
    <source>
        <strain evidence="3">Uno11</strain>
    </source>
</reference>
<feature type="transmembrane region" description="Helical" evidence="1">
    <location>
        <begin position="236"/>
        <end position="255"/>
    </location>
</feature>
<dbReference type="RefSeq" id="WP_126553310.1">
    <property type="nucleotide sequence ID" value="NZ_BIFS01000001.1"/>
</dbReference>
<dbReference type="InterPro" id="IPR010699">
    <property type="entry name" value="DUF1275"/>
</dbReference>